<reference evidence="3 4" key="1">
    <citation type="submission" date="2024-06" db="EMBL/GenBank/DDBJ databases">
        <title>Complete genome of Phlyctema vagabunda strain 19-DSS-EL-015.</title>
        <authorList>
            <person name="Fiorenzani C."/>
        </authorList>
    </citation>
    <scope>NUCLEOTIDE SEQUENCE [LARGE SCALE GENOMIC DNA]</scope>
    <source>
        <strain evidence="3 4">19-DSS-EL-015</strain>
    </source>
</reference>
<proteinExistence type="predicted"/>
<protein>
    <recommendedName>
        <fullName evidence="2">2EXR domain-containing protein</fullName>
    </recommendedName>
</protein>
<feature type="compositionally biased region" description="Polar residues" evidence="1">
    <location>
        <begin position="9"/>
        <end position="24"/>
    </location>
</feature>
<dbReference type="Proteomes" id="UP001629113">
    <property type="component" value="Unassembled WGS sequence"/>
</dbReference>
<dbReference type="PANTHER" id="PTHR35910">
    <property type="entry name" value="2EXR DOMAIN-CONTAINING PROTEIN"/>
    <property type="match status" value="1"/>
</dbReference>
<accession>A0ABR4P2W1</accession>
<dbReference type="InterPro" id="IPR045518">
    <property type="entry name" value="2EXR"/>
</dbReference>
<name>A0ABR4P2W1_9HELO</name>
<dbReference type="Pfam" id="PF20150">
    <property type="entry name" value="2EXR"/>
    <property type="match status" value="1"/>
</dbReference>
<comment type="caution">
    <text evidence="3">The sequence shown here is derived from an EMBL/GenBank/DDBJ whole genome shotgun (WGS) entry which is preliminary data.</text>
</comment>
<evidence type="ECO:0000259" key="2">
    <source>
        <dbReference type="Pfam" id="PF20150"/>
    </source>
</evidence>
<dbReference type="PANTHER" id="PTHR35910:SF6">
    <property type="entry name" value="2EXR DOMAIN-CONTAINING PROTEIN"/>
    <property type="match status" value="1"/>
</dbReference>
<keyword evidence="4" id="KW-1185">Reference proteome</keyword>
<evidence type="ECO:0000256" key="1">
    <source>
        <dbReference type="SAM" id="MobiDB-lite"/>
    </source>
</evidence>
<evidence type="ECO:0000313" key="4">
    <source>
        <dbReference type="Proteomes" id="UP001629113"/>
    </source>
</evidence>
<sequence>MADPPRTIHPSQAISSSNPQTSNDAQCTITLEEPQHAPIKSRRRRAREFHRFSELPTELRVMIWDYCLTHRRRLRLTFPSLRTPTHPSRLPSTAEEWGKARWELKNYTRRGRRNNVALCFVNRESRERALRRCMLVHPTRRLRGPGMLFDPTTDVVYIDAGYPFEHFQGLLYSLPEAFLTSVTRLVLDFHDLEDWWATLISYDISPDILMPNLNQLNVVVRVESPHRKGRHTMRYIKLRRTTAEEQIEEENEEPEHVNLDEADRRDLIVDSAIDMFKENIHFHARTVMMFARPFRIVTVD</sequence>
<gene>
    <name evidence="3" type="ORF">PVAG01_10650</name>
</gene>
<feature type="domain" description="2EXR" evidence="2">
    <location>
        <begin position="49"/>
        <end position="156"/>
    </location>
</feature>
<feature type="region of interest" description="Disordered" evidence="1">
    <location>
        <begin position="1"/>
        <end position="24"/>
    </location>
</feature>
<evidence type="ECO:0000313" key="3">
    <source>
        <dbReference type="EMBL" id="KAL3417640.1"/>
    </source>
</evidence>
<dbReference type="EMBL" id="JBFCZG010000010">
    <property type="protein sequence ID" value="KAL3417640.1"/>
    <property type="molecule type" value="Genomic_DNA"/>
</dbReference>
<organism evidence="3 4">
    <name type="scientific">Phlyctema vagabunda</name>
    <dbReference type="NCBI Taxonomy" id="108571"/>
    <lineage>
        <taxon>Eukaryota</taxon>
        <taxon>Fungi</taxon>
        <taxon>Dikarya</taxon>
        <taxon>Ascomycota</taxon>
        <taxon>Pezizomycotina</taxon>
        <taxon>Leotiomycetes</taxon>
        <taxon>Helotiales</taxon>
        <taxon>Dermateaceae</taxon>
        <taxon>Phlyctema</taxon>
    </lineage>
</organism>